<organism evidence="2 3">
    <name type="scientific">Haloferax marinum</name>
    <dbReference type="NCBI Taxonomy" id="2666143"/>
    <lineage>
        <taxon>Archaea</taxon>
        <taxon>Methanobacteriati</taxon>
        <taxon>Methanobacteriota</taxon>
        <taxon>Stenosarchaea group</taxon>
        <taxon>Halobacteria</taxon>
        <taxon>Halobacteriales</taxon>
        <taxon>Haloferacaceae</taxon>
        <taxon>Haloferax</taxon>
    </lineage>
</organism>
<dbReference type="AlphaFoldDB" id="A0A6A8G5I9"/>
<comment type="caution">
    <text evidence="2">The sequence shown here is derived from an EMBL/GenBank/DDBJ whole genome shotgun (WGS) entry which is preliminary data.</text>
</comment>
<keyword evidence="3" id="KW-1185">Reference proteome</keyword>
<keyword evidence="1" id="KW-0472">Membrane</keyword>
<feature type="transmembrane region" description="Helical" evidence="1">
    <location>
        <begin position="6"/>
        <end position="27"/>
    </location>
</feature>
<dbReference type="OrthoDB" id="346286at2157"/>
<feature type="transmembrane region" description="Helical" evidence="1">
    <location>
        <begin position="48"/>
        <end position="70"/>
    </location>
</feature>
<dbReference type="Proteomes" id="UP000443423">
    <property type="component" value="Unassembled WGS sequence"/>
</dbReference>
<feature type="transmembrane region" description="Helical" evidence="1">
    <location>
        <begin position="90"/>
        <end position="111"/>
    </location>
</feature>
<evidence type="ECO:0000256" key="1">
    <source>
        <dbReference type="SAM" id="Phobius"/>
    </source>
</evidence>
<accession>A0A6A8G5I9</accession>
<dbReference type="RefSeq" id="WP_151110809.1">
    <property type="nucleotide sequence ID" value="NZ_WKJQ01000001.1"/>
</dbReference>
<sequence length="131" mass="14309">MAVETFPQLAINLIYTILCLVPGFVTMKTAGYVGDAEFELDQFDKGTWSLIGSGASLSVLYFIYVGWVAMATGRLRLVVPVDLQWTELVAIYPVLLGVAVLIGYVTGRLLVRVRALPDELAGEVGEERVVE</sequence>
<protein>
    <submittedName>
        <fullName evidence="2">Uncharacterized protein</fullName>
    </submittedName>
</protein>
<keyword evidence="1" id="KW-1133">Transmembrane helix</keyword>
<name>A0A6A8G5I9_9EURY</name>
<evidence type="ECO:0000313" key="2">
    <source>
        <dbReference type="EMBL" id="MRW96424.1"/>
    </source>
</evidence>
<evidence type="ECO:0000313" key="3">
    <source>
        <dbReference type="Proteomes" id="UP000443423"/>
    </source>
</evidence>
<dbReference type="EMBL" id="WKJQ01000001">
    <property type="protein sequence ID" value="MRW96424.1"/>
    <property type="molecule type" value="Genomic_DNA"/>
</dbReference>
<proteinExistence type="predicted"/>
<gene>
    <name evidence="2" type="ORF">GJR99_07535</name>
</gene>
<keyword evidence="1" id="KW-0812">Transmembrane</keyword>
<reference evidence="2 3" key="1">
    <citation type="submission" date="2019-11" db="EMBL/GenBank/DDBJ databases">
        <title>Whole genome sequence of Haloferax sp. MBLA0078.</title>
        <authorList>
            <person name="Seo M.-J."/>
            <person name="Cho E.-S."/>
        </authorList>
    </citation>
    <scope>NUCLEOTIDE SEQUENCE [LARGE SCALE GENOMIC DNA]</scope>
    <source>
        <strain evidence="2 3">MBLA0078</strain>
    </source>
</reference>